<dbReference type="Gene3D" id="3.40.50.1820">
    <property type="entry name" value="alpha/beta hydrolase"/>
    <property type="match status" value="1"/>
</dbReference>
<gene>
    <name evidence="2" type="ORF">ACFQ08_38050</name>
</gene>
<dbReference type="InterPro" id="IPR029058">
    <property type="entry name" value="AB_hydrolase_fold"/>
</dbReference>
<protein>
    <submittedName>
        <fullName evidence="2">Alpha/beta fold hydrolase</fullName>
    </submittedName>
</protein>
<feature type="domain" description="Thioesterase" evidence="1">
    <location>
        <begin position="3"/>
        <end position="205"/>
    </location>
</feature>
<accession>A0ABW3E2L6</accession>
<keyword evidence="3" id="KW-1185">Reference proteome</keyword>
<evidence type="ECO:0000313" key="3">
    <source>
        <dbReference type="Proteomes" id="UP001597024"/>
    </source>
</evidence>
<name>A0ABW3E2L6_9ACTN</name>
<dbReference type="InterPro" id="IPR001031">
    <property type="entry name" value="Thioesterase"/>
</dbReference>
<dbReference type="Proteomes" id="UP001597024">
    <property type="component" value="Unassembled WGS sequence"/>
</dbReference>
<dbReference type="EMBL" id="JBHTHX010002401">
    <property type="protein sequence ID" value="MFD0890380.1"/>
    <property type="molecule type" value="Genomic_DNA"/>
</dbReference>
<dbReference type="GO" id="GO:0016787">
    <property type="term" value="F:hydrolase activity"/>
    <property type="evidence" value="ECO:0007669"/>
    <property type="project" value="UniProtKB-KW"/>
</dbReference>
<proteinExistence type="predicted"/>
<organism evidence="2 3">
    <name type="scientific">Streptosporangium algeriense</name>
    <dbReference type="NCBI Taxonomy" id="1682748"/>
    <lineage>
        <taxon>Bacteria</taxon>
        <taxon>Bacillati</taxon>
        <taxon>Actinomycetota</taxon>
        <taxon>Actinomycetes</taxon>
        <taxon>Streptosporangiales</taxon>
        <taxon>Streptosporangiaceae</taxon>
        <taxon>Streptosporangium</taxon>
    </lineage>
</organism>
<comment type="caution">
    <text evidence="2">The sequence shown here is derived from an EMBL/GenBank/DDBJ whole genome shotgun (WGS) entry which is preliminary data.</text>
</comment>
<dbReference type="SUPFAM" id="SSF53474">
    <property type="entry name" value="alpha/beta-Hydrolases"/>
    <property type="match status" value="1"/>
</dbReference>
<dbReference type="Pfam" id="PF00975">
    <property type="entry name" value="Thioesterase"/>
    <property type="match status" value="1"/>
</dbReference>
<reference evidence="3" key="1">
    <citation type="journal article" date="2019" name="Int. J. Syst. Evol. Microbiol.">
        <title>The Global Catalogue of Microorganisms (GCM) 10K type strain sequencing project: providing services to taxonomists for standard genome sequencing and annotation.</title>
        <authorList>
            <consortium name="The Broad Institute Genomics Platform"/>
            <consortium name="The Broad Institute Genome Sequencing Center for Infectious Disease"/>
            <person name="Wu L."/>
            <person name="Ma J."/>
        </authorList>
    </citation>
    <scope>NUCLEOTIDE SEQUENCE [LARGE SCALE GENOMIC DNA]</scope>
    <source>
        <strain evidence="3">CCUG 62974</strain>
    </source>
</reference>
<feature type="non-terminal residue" evidence="2">
    <location>
        <position position="1"/>
    </location>
</feature>
<keyword evidence="2" id="KW-0378">Hydrolase</keyword>
<sequence>PAGFAWLYGGLLPHLDPRRPLYGIQAPQLTGEDFAPATIQDLGRAYADRIAAVQPAGPYHLFGWSFGGQVAYAIATALRERGQEVAFLGVLDTFPMDAEEEPSRTPEELDELSRAETEEFLQGLRESAGVLADFDDATVRAIATVHRACMDLLLGADYARYDGDLFVVTATKDRVETGDHLQWAAHVDGAIVNHDVDFTHAELLTPRALTVIGPIVNRTLNEIQTAKPSQENPR</sequence>
<evidence type="ECO:0000313" key="2">
    <source>
        <dbReference type="EMBL" id="MFD0890380.1"/>
    </source>
</evidence>
<evidence type="ECO:0000259" key="1">
    <source>
        <dbReference type="Pfam" id="PF00975"/>
    </source>
</evidence>